<dbReference type="GO" id="GO:0003677">
    <property type="term" value="F:DNA binding"/>
    <property type="evidence" value="ECO:0007669"/>
    <property type="project" value="InterPro"/>
</dbReference>
<dbReference type="SMART" id="SM00530">
    <property type="entry name" value="HTH_XRE"/>
    <property type="match status" value="1"/>
</dbReference>
<dbReference type="CDD" id="cd00093">
    <property type="entry name" value="HTH_XRE"/>
    <property type="match status" value="1"/>
</dbReference>
<gene>
    <name evidence="2" type="ORF">HTZ77_22775</name>
</gene>
<evidence type="ECO:0000313" key="2">
    <source>
        <dbReference type="EMBL" id="NUW34238.1"/>
    </source>
</evidence>
<dbReference type="Pfam" id="PF13560">
    <property type="entry name" value="HTH_31"/>
    <property type="match status" value="1"/>
</dbReference>
<sequence length="344" mass="38726">MEGSGQALARRLRALRTQRWPHSRISQERLARALGVSAPLISSFESAKDPKTPRPARLDAYATLFCTERSLRDGDLRPLALDELTAEEHHAREELRRELLDLRAAAVGDTARAPERPAANLWDFGDGNQITLVCARLPPTMLARMPYVEPDDPDYIELYTYADLDALFELHGHIRAFNPGSEVRRRTPPDLEPDDLTAHLVLLGGIDWNEITTDVLKRLDLPVEQVTDWESGAPPYFLAGGERHCPRLDGGVLYEDVALFYRGPNPLNRKRTLTICNGMYGRGTLGAVRALTDTRFRDRNSAFLRERFAGEASFGVLSRVSIVKGLALTPDWTQKESRVFEWPE</sequence>
<comment type="caution">
    <text evidence="2">The sequence shown here is derived from an EMBL/GenBank/DDBJ whole genome shotgun (WGS) entry which is preliminary data.</text>
</comment>
<dbReference type="AlphaFoldDB" id="A0A7Y6IAQ1"/>
<dbReference type="InterPro" id="IPR010982">
    <property type="entry name" value="Lambda_DNA-bd_dom_sf"/>
</dbReference>
<keyword evidence="3" id="KW-1185">Reference proteome</keyword>
<dbReference type="RefSeq" id="WP_175591669.1">
    <property type="nucleotide sequence ID" value="NZ_JABWGN010000008.1"/>
</dbReference>
<name>A0A7Y6IAQ1_9ACTN</name>
<accession>A0A7Y6IAQ1</accession>
<dbReference type="SUPFAM" id="SSF47413">
    <property type="entry name" value="lambda repressor-like DNA-binding domains"/>
    <property type="match status" value="1"/>
</dbReference>
<dbReference type="Gene3D" id="1.10.260.40">
    <property type="entry name" value="lambda repressor-like DNA-binding domains"/>
    <property type="match status" value="1"/>
</dbReference>
<feature type="domain" description="HTH cro/C1-type" evidence="1">
    <location>
        <begin position="12"/>
        <end position="71"/>
    </location>
</feature>
<organism evidence="2 3">
    <name type="scientific">Nonomuraea montanisoli</name>
    <dbReference type="NCBI Taxonomy" id="2741721"/>
    <lineage>
        <taxon>Bacteria</taxon>
        <taxon>Bacillati</taxon>
        <taxon>Actinomycetota</taxon>
        <taxon>Actinomycetes</taxon>
        <taxon>Streptosporangiales</taxon>
        <taxon>Streptosporangiaceae</taxon>
        <taxon>Nonomuraea</taxon>
    </lineage>
</organism>
<protein>
    <submittedName>
        <fullName evidence="2">Helix-turn-helix transcriptional regulator</fullName>
    </submittedName>
</protein>
<dbReference type="EMBL" id="JABWGN010000008">
    <property type="protein sequence ID" value="NUW34238.1"/>
    <property type="molecule type" value="Genomic_DNA"/>
</dbReference>
<dbReference type="Proteomes" id="UP000586042">
    <property type="component" value="Unassembled WGS sequence"/>
</dbReference>
<proteinExistence type="predicted"/>
<evidence type="ECO:0000259" key="1">
    <source>
        <dbReference type="PROSITE" id="PS50943"/>
    </source>
</evidence>
<dbReference type="InterPro" id="IPR001387">
    <property type="entry name" value="Cro/C1-type_HTH"/>
</dbReference>
<dbReference type="PROSITE" id="PS50943">
    <property type="entry name" value="HTH_CROC1"/>
    <property type="match status" value="1"/>
</dbReference>
<evidence type="ECO:0000313" key="3">
    <source>
        <dbReference type="Proteomes" id="UP000586042"/>
    </source>
</evidence>
<reference evidence="2 3" key="1">
    <citation type="submission" date="2020-06" db="EMBL/GenBank/DDBJ databases">
        <title>Nonomuraea sp. SMC257, a novel actinomycete isolated from soil.</title>
        <authorList>
            <person name="Chanama M."/>
        </authorList>
    </citation>
    <scope>NUCLEOTIDE SEQUENCE [LARGE SCALE GENOMIC DNA]</scope>
    <source>
        <strain evidence="2 3">SMC257</strain>
    </source>
</reference>